<comment type="caution">
    <text evidence="2">The sequence shown here is derived from an EMBL/GenBank/DDBJ whole genome shotgun (WGS) entry which is preliminary data.</text>
</comment>
<dbReference type="RefSeq" id="WP_030278722.1">
    <property type="nucleotide sequence ID" value="NZ_JBEZVI010000004.1"/>
</dbReference>
<dbReference type="EMBL" id="JBEZVI010000004">
    <property type="protein sequence ID" value="MEU3709949.1"/>
    <property type="molecule type" value="Genomic_DNA"/>
</dbReference>
<dbReference type="Pfam" id="PF14435">
    <property type="entry name" value="SUKH-4"/>
    <property type="match status" value="1"/>
</dbReference>
<reference evidence="2 3" key="1">
    <citation type="submission" date="2024-06" db="EMBL/GenBank/DDBJ databases">
        <title>The Natural Products Discovery Center: Release of the First 8490 Sequenced Strains for Exploring Actinobacteria Biosynthetic Diversity.</title>
        <authorList>
            <person name="Kalkreuter E."/>
            <person name="Kautsar S.A."/>
            <person name="Yang D."/>
            <person name="Bader C.D."/>
            <person name="Teijaro C.N."/>
            <person name="Fluegel L."/>
            <person name="Davis C.M."/>
            <person name="Simpson J.R."/>
            <person name="Lauterbach L."/>
            <person name="Steele A.D."/>
            <person name="Gui C."/>
            <person name="Meng S."/>
            <person name="Li G."/>
            <person name="Viehrig K."/>
            <person name="Ye F."/>
            <person name="Su P."/>
            <person name="Kiefer A.F."/>
            <person name="Nichols A."/>
            <person name="Cepeda A.J."/>
            <person name="Yan W."/>
            <person name="Fan B."/>
            <person name="Jiang Y."/>
            <person name="Adhikari A."/>
            <person name="Zheng C.-J."/>
            <person name="Schuster L."/>
            <person name="Cowan T.M."/>
            <person name="Smanski M.J."/>
            <person name="Chevrette M.G."/>
            <person name="De Carvalho L.P.S."/>
            <person name="Shen B."/>
        </authorList>
    </citation>
    <scope>NUCLEOTIDE SEQUENCE [LARGE SCALE GENOMIC DNA]</scope>
    <source>
        <strain evidence="2 3">NPDC033039</strain>
    </source>
</reference>
<organism evidence="2 3">
    <name type="scientific">Streptomyces catenulae</name>
    <dbReference type="NCBI Taxonomy" id="66875"/>
    <lineage>
        <taxon>Bacteria</taxon>
        <taxon>Bacillati</taxon>
        <taxon>Actinomycetota</taxon>
        <taxon>Actinomycetes</taxon>
        <taxon>Kitasatosporales</taxon>
        <taxon>Streptomycetaceae</taxon>
        <taxon>Streptomyces</taxon>
    </lineage>
</organism>
<accession>A0ABV2YW23</accession>
<evidence type="ECO:0000313" key="3">
    <source>
        <dbReference type="Proteomes" id="UP001550853"/>
    </source>
</evidence>
<proteinExistence type="predicted"/>
<evidence type="ECO:0000256" key="1">
    <source>
        <dbReference type="SAM" id="MobiDB-lite"/>
    </source>
</evidence>
<dbReference type="Proteomes" id="UP001550853">
    <property type="component" value="Unassembled WGS sequence"/>
</dbReference>
<keyword evidence="3" id="KW-1185">Reference proteome</keyword>
<feature type="region of interest" description="Disordered" evidence="1">
    <location>
        <begin position="440"/>
        <end position="488"/>
    </location>
</feature>
<dbReference type="InterPro" id="IPR025851">
    <property type="entry name" value="SUKH-4"/>
</dbReference>
<evidence type="ECO:0000313" key="2">
    <source>
        <dbReference type="EMBL" id="MEU3709949.1"/>
    </source>
</evidence>
<sequence>MAEGSVGIPAEGVPGRVGAWWRVGGRGGSAAHVVTPVGVDAGDVMRRVHEGVPGSVLVDAAGLTAEQVMHNALVALGFDLSPGKRDDWRFALGSWPEERLLVLVNAERAGLTRRSYEPERLVTWVLPLLARGKLAVLTDTGPGLLPRSAPPENVFRLADPAGGVPAPDMPDALRALALAEPRNVPLPVWGQLVSALTGETRSAEELTALTREHAELLVVGPLGVSFAEERVAEALRRQVDSGERKRVNRHLVDWLLRTSVDLRHPEGWARTGAVGLYAAAGLAMHAVQAGVYEELLRDGRMVAQLPQTALMDSARSRSYLIPGNSPAADAIHLWEWGVVPKSQREWASWLHVMAWSRGDQEFAHSVASSGVSLLWRTKWAHWRPPGGYHPRFLEAGRFVRLAEVRWQGRPALAGLQLRTVDGAPDAYVSVRDMDTGELIAGPWEEEEIPPEDRTDLALPPASPTASDTESDDDCSGPPTRLSQLFPSPAPRRENHAFLLPCVPLAMGNTLVFGGSPGLIALQPTDAMDFSGTFGSLQQPLSRDYADAGPSSPVDATPPSHRDLISLFGEDDIWESEPEDIPEELTHRPTREFLTEFGLPDMREGAMALLPYGDWEVDLFDEVDWPNEVDPVAERGPFFQIGRWMGGELVIDGPTGHILRIPTGPDEEHLAGLPAACGLEKFLTMVALYVTGIRTRALLPPGSSERGQIPYWVLSELTAIDEKGGEQPAWAYVLHNE</sequence>
<protein>
    <submittedName>
        <fullName evidence="2">SUKH-4 family immunity protein</fullName>
    </submittedName>
</protein>
<gene>
    <name evidence="2" type="ORF">AB0E61_07585</name>
</gene>
<name>A0ABV2YW23_9ACTN</name>
<feature type="region of interest" description="Disordered" evidence="1">
    <location>
        <begin position="540"/>
        <end position="559"/>
    </location>
</feature>